<name>A0A6L6WVI0_9ACTN</name>
<feature type="transmembrane region" description="Helical" evidence="1">
    <location>
        <begin position="122"/>
        <end position="148"/>
    </location>
</feature>
<feature type="transmembrane region" description="Helical" evidence="1">
    <location>
        <begin position="168"/>
        <end position="195"/>
    </location>
</feature>
<dbReference type="EMBL" id="WPNZ01000002">
    <property type="protein sequence ID" value="MVO84356.1"/>
    <property type="molecule type" value="Genomic_DNA"/>
</dbReference>
<keyword evidence="3" id="KW-1185">Reference proteome</keyword>
<comment type="caution">
    <text evidence="2">The sequence shown here is derived from an EMBL/GenBank/DDBJ whole genome shotgun (WGS) entry which is preliminary data.</text>
</comment>
<dbReference type="RefSeq" id="WP_157164543.1">
    <property type="nucleotide sequence ID" value="NZ_WPNZ01000002.1"/>
</dbReference>
<accession>A0A6L6WVI0</accession>
<gene>
    <name evidence="2" type="ORF">GPA10_06100</name>
</gene>
<feature type="transmembrane region" description="Helical" evidence="1">
    <location>
        <begin position="78"/>
        <end position="101"/>
    </location>
</feature>
<organism evidence="2 3">
    <name type="scientific">Streptomyces typhae</name>
    <dbReference type="NCBI Taxonomy" id="2681492"/>
    <lineage>
        <taxon>Bacteria</taxon>
        <taxon>Bacillati</taxon>
        <taxon>Actinomycetota</taxon>
        <taxon>Actinomycetes</taxon>
        <taxon>Kitasatosporales</taxon>
        <taxon>Streptomycetaceae</taxon>
        <taxon>Streptomyces</taxon>
    </lineage>
</organism>
<dbReference type="AlphaFoldDB" id="A0A6L6WVI0"/>
<keyword evidence="1" id="KW-1133">Transmembrane helix</keyword>
<feature type="transmembrane region" description="Helical" evidence="1">
    <location>
        <begin position="36"/>
        <end position="58"/>
    </location>
</feature>
<evidence type="ECO:0000256" key="1">
    <source>
        <dbReference type="SAM" id="Phobius"/>
    </source>
</evidence>
<protein>
    <submittedName>
        <fullName evidence="2">Uncharacterized protein</fullName>
    </submittedName>
</protein>
<dbReference type="Proteomes" id="UP000483802">
    <property type="component" value="Unassembled WGS sequence"/>
</dbReference>
<sequence length="212" mass="23109">MTDTAPALRTEPPPARGRLRACWGAAHARADDVPQWAWLAALAVPLTVLPSSVWRLASWFFEDGTHDMRGDLPAWLPGWAYLVSLSVLSELLALTAIGLVARWGEAFPRWVPFLAGRRVPPGAVTVAGASGAALLTLLWTGAFVTQAAGRTLTGEPLPADFPSRQGPWQAALLNVSYAPLLLWGTLLGAVTWAYWHRRRTPLHRGRPSRRRG</sequence>
<reference evidence="2 3" key="1">
    <citation type="submission" date="2019-11" db="EMBL/GenBank/DDBJ databases">
        <title>Streptomyces typhae sp. nov., a novel endophytic actinomycete isolated from the root of cattail pollen (Typha angustifolia L.).</title>
        <authorList>
            <person name="Peng C."/>
        </authorList>
    </citation>
    <scope>NUCLEOTIDE SEQUENCE [LARGE SCALE GENOMIC DNA]</scope>
    <source>
        <strain evidence="3">p1417</strain>
    </source>
</reference>
<keyword evidence="1" id="KW-0812">Transmembrane</keyword>
<evidence type="ECO:0000313" key="2">
    <source>
        <dbReference type="EMBL" id="MVO84356.1"/>
    </source>
</evidence>
<evidence type="ECO:0000313" key="3">
    <source>
        <dbReference type="Proteomes" id="UP000483802"/>
    </source>
</evidence>
<keyword evidence="1" id="KW-0472">Membrane</keyword>
<proteinExistence type="predicted"/>